<keyword evidence="2" id="KW-0479">Metal-binding</keyword>
<accession>A0AAE1N3Y1</accession>
<feature type="compositionally biased region" description="Basic and acidic residues" evidence="6">
    <location>
        <begin position="82"/>
        <end position="121"/>
    </location>
</feature>
<evidence type="ECO:0000313" key="8">
    <source>
        <dbReference type="EMBL" id="KAK4282160.1"/>
    </source>
</evidence>
<protein>
    <recommendedName>
        <fullName evidence="7">HMA domain-containing protein</fullName>
    </recommendedName>
</protein>
<feature type="domain" description="HMA" evidence="7">
    <location>
        <begin position="7"/>
        <end position="71"/>
    </location>
</feature>
<dbReference type="PANTHER" id="PTHR45868:SF14">
    <property type="entry name" value="OS08G0205500 PROTEIN"/>
    <property type="match status" value="1"/>
</dbReference>
<dbReference type="InterPro" id="IPR036163">
    <property type="entry name" value="HMA_dom_sf"/>
</dbReference>
<evidence type="ECO:0000259" key="7">
    <source>
        <dbReference type="PROSITE" id="PS50846"/>
    </source>
</evidence>
<name>A0AAE1N3Y1_9FABA</name>
<gene>
    <name evidence="8" type="ORF">QN277_013570</name>
</gene>
<evidence type="ECO:0000256" key="3">
    <source>
        <dbReference type="ARBA" id="ARBA00023288"/>
    </source>
</evidence>
<dbReference type="AlphaFoldDB" id="A0AAE1N3Y1"/>
<dbReference type="EMBL" id="JAWXYG010000002">
    <property type="protein sequence ID" value="KAK4282160.1"/>
    <property type="molecule type" value="Genomic_DNA"/>
</dbReference>
<reference evidence="8" key="1">
    <citation type="submission" date="2023-10" db="EMBL/GenBank/DDBJ databases">
        <title>Chromosome-level genome of the transformable northern wattle, Acacia crassicarpa.</title>
        <authorList>
            <person name="Massaro I."/>
            <person name="Sinha N.R."/>
            <person name="Poethig S."/>
            <person name="Leichty A.R."/>
        </authorList>
    </citation>
    <scope>NUCLEOTIDE SEQUENCE</scope>
    <source>
        <strain evidence="8">Acra3RX</strain>
        <tissue evidence="8">Leaf</tissue>
    </source>
</reference>
<keyword evidence="1" id="KW-0488">Methylation</keyword>
<keyword evidence="4" id="KW-0636">Prenylation</keyword>
<evidence type="ECO:0000256" key="4">
    <source>
        <dbReference type="ARBA" id="ARBA00023289"/>
    </source>
</evidence>
<evidence type="ECO:0000256" key="5">
    <source>
        <dbReference type="ARBA" id="ARBA00024045"/>
    </source>
</evidence>
<feature type="region of interest" description="Disordered" evidence="6">
    <location>
        <begin position="82"/>
        <end position="157"/>
    </location>
</feature>
<sequence>MSREVDLKKIELKVSANCCQGCKKKVKRALGRIEGVLKMDIDPLQPKVTVLGNVNPQILIKRLSKVGKHAELCRHEDLEAEKKEAGKEAITKEREKQNNEHRGKEQVDSGDIKIEKNKEIKGGGNGGKTIKENKDSKSNVTENNFSLPQDMKKENPLMPHPEVEFNVQPQVNFSVHPSMHPHSNIKFHPQYCYIAHPYAVAVPYYTIPSYPASPVEEYYHVHSSSFQPPFQRPAERVGDYFSDENAMGCQVM</sequence>
<evidence type="ECO:0000313" key="9">
    <source>
        <dbReference type="Proteomes" id="UP001293593"/>
    </source>
</evidence>
<proteinExistence type="inferred from homology"/>
<dbReference type="PROSITE" id="PS50846">
    <property type="entry name" value="HMA_2"/>
    <property type="match status" value="1"/>
</dbReference>
<dbReference type="PANTHER" id="PTHR45868">
    <property type="entry name" value="HEAVY METAL-ASSOCIATED ISOPRENYLATED PLANT PROTEIN 33-RELATED"/>
    <property type="match status" value="1"/>
</dbReference>
<keyword evidence="9" id="KW-1185">Reference proteome</keyword>
<evidence type="ECO:0000256" key="6">
    <source>
        <dbReference type="SAM" id="MobiDB-lite"/>
    </source>
</evidence>
<organism evidence="8 9">
    <name type="scientific">Acacia crassicarpa</name>
    <name type="common">northern wattle</name>
    <dbReference type="NCBI Taxonomy" id="499986"/>
    <lineage>
        <taxon>Eukaryota</taxon>
        <taxon>Viridiplantae</taxon>
        <taxon>Streptophyta</taxon>
        <taxon>Embryophyta</taxon>
        <taxon>Tracheophyta</taxon>
        <taxon>Spermatophyta</taxon>
        <taxon>Magnoliopsida</taxon>
        <taxon>eudicotyledons</taxon>
        <taxon>Gunneridae</taxon>
        <taxon>Pentapetalae</taxon>
        <taxon>rosids</taxon>
        <taxon>fabids</taxon>
        <taxon>Fabales</taxon>
        <taxon>Fabaceae</taxon>
        <taxon>Caesalpinioideae</taxon>
        <taxon>mimosoid clade</taxon>
        <taxon>Acacieae</taxon>
        <taxon>Acacia</taxon>
    </lineage>
</organism>
<feature type="compositionally biased region" description="Polar residues" evidence="6">
    <location>
        <begin position="138"/>
        <end position="147"/>
    </location>
</feature>
<dbReference type="Gene3D" id="3.30.70.100">
    <property type="match status" value="1"/>
</dbReference>
<dbReference type="Proteomes" id="UP001293593">
    <property type="component" value="Unassembled WGS sequence"/>
</dbReference>
<dbReference type="GO" id="GO:0046872">
    <property type="term" value="F:metal ion binding"/>
    <property type="evidence" value="ECO:0007669"/>
    <property type="project" value="UniProtKB-KW"/>
</dbReference>
<dbReference type="SUPFAM" id="SSF55008">
    <property type="entry name" value="HMA, heavy metal-associated domain"/>
    <property type="match status" value="1"/>
</dbReference>
<evidence type="ECO:0000256" key="2">
    <source>
        <dbReference type="ARBA" id="ARBA00022723"/>
    </source>
</evidence>
<dbReference type="Pfam" id="PF00403">
    <property type="entry name" value="HMA"/>
    <property type="match status" value="1"/>
</dbReference>
<dbReference type="InterPro" id="IPR006121">
    <property type="entry name" value="HMA_dom"/>
</dbReference>
<keyword evidence="3" id="KW-0449">Lipoprotein</keyword>
<dbReference type="CDD" id="cd00371">
    <property type="entry name" value="HMA"/>
    <property type="match status" value="1"/>
</dbReference>
<comment type="caution">
    <text evidence="8">The sequence shown here is derived from an EMBL/GenBank/DDBJ whole genome shotgun (WGS) entry which is preliminary data.</text>
</comment>
<comment type="similarity">
    <text evidence="5">Belongs to the HIPP family.</text>
</comment>
<evidence type="ECO:0000256" key="1">
    <source>
        <dbReference type="ARBA" id="ARBA00022481"/>
    </source>
</evidence>